<name>A0A0E9STI9_ANGAN</name>
<evidence type="ECO:0000313" key="1">
    <source>
        <dbReference type="EMBL" id="JAH44567.1"/>
    </source>
</evidence>
<sequence>MWTKKTVNARKSSRRGFGKIRINRDTAKTLGVSKSTVWCTVKKQECTQ</sequence>
<proteinExistence type="predicted"/>
<reference evidence="1" key="2">
    <citation type="journal article" date="2015" name="Fish Shellfish Immunol.">
        <title>Early steps in the European eel (Anguilla anguilla)-Vibrio vulnificus interaction in the gills: Role of the RtxA13 toxin.</title>
        <authorList>
            <person name="Callol A."/>
            <person name="Pajuelo D."/>
            <person name="Ebbesson L."/>
            <person name="Teles M."/>
            <person name="MacKenzie S."/>
            <person name="Amaro C."/>
        </authorList>
    </citation>
    <scope>NUCLEOTIDE SEQUENCE</scope>
</reference>
<dbReference type="AlphaFoldDB" id="A0A0E9STI9"/>
<dbReference type="EMBL" id="GBXM01064010">
    <property type="protein sequence ID" value="JAH44567.1"/>
    <property type="molecule type" value="Transcribed_RNA"/>
</dbReference>
<organism evidence="1">
    <name type="scientific">Anguilla anguilla</name>
    <name type="common">European freshwater eel</name>
    <name type="synonym">Muraena anguilla</name>
    <dbReference type="NCBI Taxonomy" id="7936"/>
    <lineage>
        <taxon>Eukaryota</taxon>
        <taxon>Metazoa</taxon>
        <taxon>Chordata</taxon>
        <taxon>Craniata</taxon>
        <taxon>Vertebrata</taxon>
        <taxon>Euteleostomi</taxon>
        <taxon>Actinopterygii</taxon>
        <taxon>Neopterygii</taxon>
        <taxon>Teleostei</taxon>
        <taxon>Anguilliformes</taxon>
        <taxon>Anguillidae</taxon>
        <taxon>Anguilla</taxon>
    </lineage>
</organism>
<accession>A0A0E9STI9</accession>
<reference evidence="1" key="1">
    <citation type="submission" date="2014-11" db="EMBL/GenBank/DDBJ databases">
        <authorList>
            <person name="Amaro Gonzalez C."/>
        </authorList>
    </citation>
    <scope>NUCLEOTIDE SEQUENCE</scope>
</reference>
<protein>
    <submittedName>
        <fullName evidence="1">Uncharacterized protein</fullName>
    </submittedName>
</protein>